<feature type="chain" id="PRO_5021365663" evidence="1">
    <location>
        <begin position="21"/>
        <end position="194"/>
    </location>
</feature>
<name>A0A4Y9ESE4_9SPHN</name>
<organism evidence="2 3">
    <name type="scientific">Glacieibacterium arshaanense</name>
    <dbReference type="NCBI Taxonomy" id="2511025"/>
    <lineage>
        <taxon>Bacteria</taxon>
        <taxon>Pseudomonadati</taxon>
        <taxon>Pseudomonadota</taxon>
        <taxon>Alphaproteobacteria</taxon>
        <taxon>Sphingomonadales</taxon>
        <taxon>Sphingosinicellaceae</taxon>
        <taxon>Glacieibacterium</taxon>
    </lineage>
</organism>
<protein>
    <submittedName>
        <fullName evidence="2">Uncharacterized protein</fullName>
    </submittedName>
</protein>
<gene>
    <name evidence="2" type="ORF">EUV02_05220</name>
</gene>
<comment type="caution">
    <text evidence="2">The sequence shown here is derived from an EMBL/GenBank/DDBJ whole genome shotgun (WGS) entry which is preliminary data.</text>
</comment>
<sequence>MKLLLKAIPLLALASSPVLGQSAGTPPASPPPANVQQARAQITLDEPTKYALVSGLGSEVGTPFILNNLADASKLCQAMGTCITTDQIQTESAVDPAAFADVHNAVELAKAVQVKGKPPVAIVSLVAIYPAPGTWNYTPMLVQTSVLDVATGKSQIFYADIEFRVTGAELRNWIPQSGLNYDLQQRFGLPTNFK</sequence>
<evidence type="ECO:0000313" key="2">
    <source>
        <dbReference type="EMBL" id="TFU06392.1"/>
    </source>
</evidence>
<dbReference type="RefSeq" id="WP_135245115.1">
    <property type="nucleotide sequence ID" value="NZ_SIHO01000001.1"/>
</dbReference>
<reference evidence="2 3" key="1">
    <citation type="submission" date="2019-02" db="EMBL/GenBank/DDBJ databases">
        <title>Polymorphobacter sp. isolated from the lake at the Tibet of China.</title>
        <authorList>
            <person name="Li A."/>
        </authorList>
    </citation>
    <scope>NUCLEOTIDE SEQUENCE [LARGE SCALE GENOMIC DNA]</scope>
    <source>
        <strain evidence="2 3">DJ1R-1</strain>
    </source>
</reference>
<keyword evidence="3" id="KW-1185">Reference proteome</keyword>
<dbReference type="AlphaFoldDB" id="A0A4Y9ESE4"/>
<keyword evidence="1" id="KW-0732">Signal</keyword>
<evidence type="ECO:0000313" key="3">
    <source>
        <dbReference type="Proteomes" id="UP000297737"/>
    </source>
</evidence>
<evidence type="ECO:0000256" key="1">
    <source>
        <dbReference type="SAM" id="SignalP"/>
    </source>
</evidence>
<dbReference type="EMBL" id="SIHO01000001">
    <property type="protein sequence ID" value="TFU06392.1"/>
    <property type="molecule type" value="Genomic_DNA"/>
</dbReference>
<dbReference type="Proteomes" id="UP000297737">
    <property type="component" value="Unassembled WGS sequence"/>
</dbReference>
<feature type="signal peptide" evidence="1">
    <location>
        <begin position="1"/>
        <end position="20"/>
    </location>
</feature>
<accession>A0A4Y9ESE4</accession>
<proteinExistence type="predicted"/>